<evidence type="ECO:0000256" key="1">
    <source>
        <dbReference type="SAM" id="Phobius"/>
    </source>
</evidence>
<evidence type="ECO:0000313" key="2">
    <source>
        <dbReference type="EMBL" id="PZW27508.1"/>
    </source>
</evidence>
<keyword evidence="1" id="KW-0472">Membrane</keyword>
<proteinExistence type="predicted"/>
<keyword evidence="1" id="KW-0812">Transmembrane</keyword>
<dbReference type="Proteomes" id="UP000248806">
    <property type="component" value="Unassembled WGS sequence"/>
</dbReference>
<gene>
    <name evidence="2" type="ORF">EI42_03595</name>
</gene>
<dbReference type="EMBL" id="QKUF01000012">
    <property type="protein sequence ID" value="PZW27508.1"/>
    <property type="molecule type" value="Genomic_DNA"/>
</dbReference>
<evidence type="ECO:0008006" key="4">
    <source>
        <dbReference type="Google" id="ProtNLM"/>
    </source>
</evidence>
<comment type="caution">
    <text evidence="2">The sequence shown here is derived from an EMBL/GenBank/DDBJ whole genome shotgun (WGS) entry which is preliminary data.</text>
</comment>
<sequence length="171" mass="17422">MNYPTTQSRSRVIWQIGALFGIILGVIQLVFLFFLNGVIPFAGIINIIVSAIVLFFAGYLAAQKTFTVGTGALAGLVAGAISGIIGLIVSIIVVLVNPELIQKATNIVQQSGNTGNLSQGDIQAAIMGGLIIAFIIGLLFLVALGAGVGAIGGVVGKQSTPHNDAPPTPVA</sequence>
<dbReference type="AlphaFoldDB" id="A0A326U6B4"/>
<feature type="transmembrane region" description="Helical" evidence="1">
    <location>
        <begin position="41"/>
        <end position="61"/>
    </location>
</feature>
<protein>
    <recommendedName>
        <fullName evidence="4">Membrane protein (TIGR04086 family)</fullName>
    </recommendedName>
</protein>
<feature type="transmembrane region" description="Helical" evidence="1">
    <location>
        <begin position="73"/>
        <end position="96"/>
    </location>
</feature>
<feature type="transmembrane region" description="Helical" evidence="1">
    <location>
        <begin position="12"/>
        <end position="35"/>
    </location>
</feature>
<organism evidence="2 3">
    <name type="scientific">Thermosporothrix hazakensis</name>
    <dbReference type="NCBI Taxonomy" id="644383"/>
    <lineage>
        <taxon>Bacteria</taxon>
        <taxon>Bacillati</taxon>
        <taxon>Chloroflexota</taxon>
        <taxon>Ktedonobacteria</taxon>
        <taxon>Ktedonobacterales</taxon>
        <taxon>Thermosporotrichaceae</taxon>
        <taxon>Thermosporothrix</taxon>
    </lineage>
</organism>
<keyword evidence="3" id="KW-1185">Reference proteome</keyword>
<evidence type="ECO:0000313" key="3">
    <source>
        <dbReference type="Proteomes" id="UP000248806"/>
    </source>
</evidence>
<dbReference type="RefSeq" id="WP_111323950.1">
    <property type="nucleotide sequence ID" value="NZ_BIFX01000001.1"/>
</dbReference>
<feature type="transmembrane region" description="Helical" evidence="1">
    <location>
        <begin position="122"/>
        <end position="155"/>
    </location>
</feature>
<keyword evidence="1" id="KW-1133">Transmembrane helix</keyword>
<name>A0A326U6B4_THEHA</name>
<accession>A0A326U6B4</accession>
<reference evidence="2 3" key="1">
    <citation type="submission" date="2018-06" db="EMBL/GenBank/DDBJ databases">
        <title>Genomic Encyclopedia of Archaeal and Bacterial Type Strains, Phase II (KMG-II): from individual species to whole genera.</title>
        <authorList>
            <person name="Goeker M."/>
        </authorList>
    </citation>
    <scope>NUCLEOTIDE SEQUENCE [LARGE SCALE GENOMIC DNA]</scope>
    <source>
        <strain evidence="2 3">ATCC BAA-1881</strain>
    </source>
</reference>